<feature type="domain" description="Ketoreductase" evidence="3">
    <location>
        <begin position="28"/>
        <end position="213"/>
    </location>
</feature>
<dbReference type="Pfam" id="PF13561">
    <property type="entry name" value="adh_short_C2"/>
    <property type="match status" value="1"/>
</dbReference>
<dbReference type="InterPro" id="IPR020904">
    <property type="entry name" value="Sc_DH/Rdtase_CS"/>
</dbReference>
<dbReference type="PRINTS" id="PR00081">
    <property type="entry name" value="GDHRDH"/>
</dbReference>
<dbReference type="SUPFAM" id="SSF51735">
    <property type="entry name" value="NAD(P)-binding Rossmann-fold domains"/>
    <property type="match status" value="1"/>
</dbReference>
<comment type="similarity">
    <text evidence="1">Belongs to the short-chain dehydrogenases/reductases (SDR) family.</text>
</comment>
<comment type="caution">
    <text evidence="4">The sequence shown here is derived from an EMBL/GenBank/DDBJ whole genome shotgun (WGS) entry which is preliminary data.</text>
</comment>
<organism evidence="4 5">
    <name type="scientific">Micromonospora echinofusca</name>
    <dbReference type="NCBI Taxonomy" id="47858"/>
    <lineage>
        <taxon>Bacteria</taxon>
        <taxon>Bacillati</taxon>
        <taxon>Actinomycetota</taxon>
        <taxon>Actinomycetes</taxon>
        <taxon>Micromonosporales</taxon>
        <taxon>Micromonosporaceae</taxon>
        <taxon>Micromonospora</taxon>
    </lineage>
</organism>
<evidence type="ECO:0000256" key="2">
    <source>
        <dbReference type="SAM" id="MobiDB-lite"/>
    </source>
</evidence>
<sequence length="269" mass="27960">MTGPDGVTTGPDGGATRGSGGLGAGGRPVALVTGGSRGIGRAVVRQLVRDGYDVGMCYQSSREAAEQVVEEAEADGGRVLALMVDVADPAAVKDFVGTVERELGDPDAVVSVAGIIRDRPLALMADADWRSVIEVNLDGTYHLCRSVIRRMMRRRTGSIVTVSSVSGVAGNAMQTNYSASKAGVIGFTRALAKEVGRYGIRANVVAPGYIDTDMIASLTDELATVARDRVALGRLGRAEEIADVVSFLVSPRASYLTGQVLTVDGGLSM</sequence>
<feature type="compositionally biased region" description="Low complexity" evidence="2">
    <location>
        <begin position="1"/>
        <end position="10"/>
    </location>
</feature>
<evidence type="ECO:0000313" key="4">
    <source>
        <dbReference type="EMBL" id="MBO4205378.1"/>
    </source>
</evidence>
<evidence type="ECO:0000313" key="5">
    <source>
        <dbReference type="Proteomes" id="UP000823521"/>
    </source>
</evidence>
<accession>A0ABS3VLM2</accession>
<keyword evidence="5" id="KW-1185">Reference proteome</keyword>
<protein>
    <submittedName>
        <fullName evidence="4">SDR family oxidoreductase</fullName>
    </submittedName>
</protein>
<dbReference type="EMBL" id="WVUH01000023">
    <property type="protein sequence ID" value="MBO4205378.1"/>
    <property type="molecule type" value="Genomic_DNA"/>
</dbReference>
<dbReference type="PROSITE" id="PS00061">
    <property type="entry name" value="ADH_SHORT"/>
    <property type="match status" value="1"/>
</dbReference>
<dbReference type="PRINTS" id="PR00080">
    <property type="entry name" value="SDRFAMILY"/>
</dbReference>
<feature type="compositionally biased region" description="Gly residues" evidence="2">
    <location>
        <begin position="11"/>
        <end position="26"/>
    </location>
</feature>
<dbReference type="InterPro" id="IPR057326">
    <property type="entry name" value="KR_dom"/>
</dbReference>
<evidence type="ECO:0000259" key="3">
    <source>
        <dbReference type="SMART" id="SM00822"/>
    </source>
</evidence>
<dbReference type="InterPro" id="IPR002347">
    <property type="entry name" value="SDR_fam"/>
</dbReference>
<dbReference type="PANTHER" id="PTHR42879:SF2">
    <property type="entry name" value="3-OXOACYL-[ACYL-CARRIER-PROTEIN] REDUCTASE FABG"/>
    <property type="match status" value="1"/>
</dbReference>
<feature type="region of interest" description="Disordered" evidence="2">
    <location>
        <begin position="1"/>
        <end position="27"/>
    </location>
</feature>
<dbReference type="InterPro" id="IPR036291">
    <property type="entry name" value="NAD(P)-bd_dom_sf"/>
</dbReference>
<dbReference type="Gene3D" id="3.40.50.720">
    <property type="entry name" value="NAD(P)-binding Rossmann-like Domain"/>
    <property type="match status" value="1"/>
</dbReference>
<gene>
    <name evidence="4" type="ORF">GSF22_05055</name>
</gene>
<evidence type="ECO:0000256" key="1">
    <source>
        <dbReference type="ARBA" id="ARBA00006484"/>
    </source>
</evidence>
<name>A0ABS3VLM2_MICEH</name>
<dbReference type="SMART" id="SM00822">
    <property type="entry name" value="PKS_KR"/>
    <property type="match status" value="1"/>
</dbReference>
<dbReference type="Proteomes" id="UP000823521">
    <property type="component" value="Unassembled WGS sequence"/>
</dbReference>
<dbReference type="PANTHER" id="PTHR42879">
    <property type="entry name" value="3-OXOACYL-(ACYL-CARRIER-PROTEIN) REDUCTASE"/>
    <property type="match status" value="1"/>
</dbReference>
<dbReference type="InterPro" id="IPR050259">
    <property type="entry name" value="SDR"/>
</dbReference>
<proteinExistence type="inferred from homology"/>
<dbReference type="NCBIfam" id="NF009466">
    <property type="entry name" value="PRK12826.1-2"/>
    <property type="match status" value="1"/>
</dbReference>
<reference evidence="4 5" key="1">
    <citation type="submission" date="2019-12" db="EMBL/GenBank/DDBJ databases">
        <title>Whole genome sequencing of endophytic Actinobacterium Micromonospora sp. MPMI6T.</title>
        <authorList>
            <person name="Evv R."/>
            <person name="Podile A.R."/>
        </authorList>
    </citation>
    <scope>NUCLEOTIDE SEQUENCE [LARGE SCALE GENOMIC DNA]</scope>
    <source>
        <strain evidence="4 5">MPMI6</strain>
    </source>
</reference>